<dbReference type="AlphaFoldDB" id="A0A146F0S8"/>
<organism evidence="2 3">
    <name type="scientific">Aspergillus kawachii</name>
    <name type="common">White koji mold</name>
    <name type="synonym">Aspergillus awamori var. kawachi</name>
    <dbReference type="NCBI Taxonomy" id="1069201"/>
    <lineage>
        <taxon>Eukaryota</taxon>
        <taxon>Fungi</taxon>
        <taxon>Dikarya</taxon>
        <taxon>Ascomycota</taxon>
        <taxon>Pezizomycotina</taxon>
        <taxon>Eurotiomycetes</taxon>
        <taxon>Eurotiomycetidae</taxon>
        <taxon>Eurotiales</taxon>
        <taxon>Aspergillaceae</taxon>
        <taxon>Aspergillus</taxon>
        <taxon>Aspergillus subgen. Circumdati</taxon>
    </lineage>
</organism>
<accession>A0A146F0S8</accession>
<feature type="region of interest" description="Disordered" evidence="1">
    <location>
        <begin position="1"/>
        <end position="29"/>
    </location>
</feature>
<dbReference type="EMBL" id="BCWF01000006">
    <property type="protein sequence ID" value="GAT19805.1"/>
    <property type="molecule type" value="Genomic_DNA"/>
</dbReference>
<sequence length="132" mass="14315">MIAVGSVSITLRDNPAEGSGEMGQETSDTVKLHGSSLDLFSTALRGRHPMSTGTPSRAPRRPSLTLEESSFARPRLEMPGNGCRFLAGRQHRAAHLISVRVNYIPDTGQRLVTFKLFRGGDCMANMQATQGM</sequence>
<dbReference type="Proteomes" id="UP000075230">
    <property type="component" value="Unassembled WGS sequence"/>
</dbReference>
<reference evidence="3" key="2">
    <citation type="submission" date="2016-02" db="EMBL/GenBank/DDBJ databases">
        <title>Genome sequencing of Aspergillus luchuensis NBRC 4314.</title>
        <authorList>
            <person name="Yamada O."/>
        </authorList>
    </citation>
    <scope>NUCLEOTIDE SEQUENCE [LARGE SCALE GENOMIC DNA]</scope>
    <source>
        <strain evidence="3">RIB 2604</strain>
    </source>
</reference>
<comment type="caution">
    <text evidence="2">The sequence shown here is derived from an EMBL/GenBank/DDBJ whole genome shotgun (WGS) entry which is preliminary data.</text>
</comment>
<protein>
    <submittedName>
        <fullName evidence="2">Histone acetylase complex subunit Paf400</fullName>
    </submittedName>
</protein>
<evidence type="ECO:0000313" key="3">
    <source>
        <dbReference type="Proteomes" id="UP000075230"/>
    </source>
</evidence>
<evidence type="ECO:0000313" key="2">
    <source>
        <dbReference type="EMBL" id="GAT19805.1"/>
    </source>
</evidence>
<gene>
    <name evidence="2" type="ORF">RIB2604_00603870</name>
</gene>
<name>A0A146F0S8_ASPKA</name>
<evidence type="ECO:0000256" key="1">
    <source>
        <dbReference type="SAM" id="MobiDB-lite"/>
    </source>
</evidence>
<reference evidence="2 3" key="1">
    <citation type="journal article" date="2016" name="DNA Res.">
        <title>Genome sequence of Aspergillus luchuensis NBRC 4314.</title>
        <authorList>
            <person name="Yamada O."/>
            <person name="Machida M."/>
            <person name="Hosoyama A."/>
            <person name="Goto M."/>
            <person name="Takahashi T."/>
            <person name="Futagami T."/>
            <person name="Yamagata Y."/>
            <person name="Takeuchi M."/>
            <person name="Kobayashi T."/>
            <person name="Koike H."/>
            <person name="Abe K."/>
            <person name="Asai K."/>
            <person name="Arita M."/>
            <person name="Fujita N."/>
            <person name="Fukuda K."/>
            <person name="Higa K."/>
            <person name="Horikawa H."/>
            <person name="Ishikawa T."/>
            <person name="Jinno K."/>
            <person name="Kato Y."/>
            <person name="Kirimura K."/>
            <person name="Mizutani O."/>
            <person name="Nakasone K."/>
            <person name="Sano M."/>
            <person name="Shiraishi Y."/>
            <person name="Tsukahara M."/>
            <person name="Gomi K."/>
        </authorList>
    </citation>
    <scope>NUCLEOTIDE SEQUENCE [LARGE SCALE GENOMIC DNA]</scope>
    <source>
        <strain evidence="2 3">RIB 2604</strain>
    </source>
</reference>
<proteinExistence type="predicted"/>
<feature type="region of interest" description="Disordered" evidence="1">
    <location>
        <begin position="45"/>
        <end position="65"/>
    </location>
</feature>